<proteinExistence type="predicted"/>
<comment type="caution">
    <text evidence="1">The sequence shown here is derived from an EMBL/GenBank/DDBJ whole genome shotgun (WGS) entry which is preliminary data.</text>
</comment>
<dbReference type="AlphaFoldDB" id="K1V756"/>
<organism evidence="1 2">
    <name type="scientific">Trichosporon asahii var. asahii (strain CBS 8904)</name>
    <name type="common">Yeast</name>
    <dbReference type="NCBI Taxonomy" id="1220162"/>
    <lineage>
        <taxon>Eukaryota</taxon>
        <taxon>Fungi</taxon>
        <taxon>Dikarya</taxon>
        <taxon>Basidiomycota</taxon>
        <taxon>Agaricomycotina</taxon>
        <taxon>Tremellomycetes</taxon>
        <taxon>Trichosporonales</taxon>
        <taxon>Trichosporonaceae</taxon>
        <taxon>Trichosporon</taxon>
    </lineage>
</organism>
<dbReference type="HOGENOM" id="CLU_2225040_0_0_1"/>
<dbReference type="Proteomes" id="UP000006757">
    <property type="component" value="Unassembled WGS sequence"/>
</dbReference>
<accession>K1V756</accession>
<evidence type="ECO:0000313" key="2">
    <source>
        <dbReference type="Proteomes" id="UP000006757"/>
    </source>
</evidence>
<gene>
    <name evidence="1" type="ORF">A1Q2_05864</name>
</gene>
<dbReference type="EMBL" id="AMBO01000360">
    <property type="protein sequence ID" value="EKC99834.1"/>
    <property type="molecule type" value="Genomic_DNA"/>
</dbReference>
<reference evidence="1 2" key="1">
    <citation type="journal article" date="2012" name="Eukaryot. Cell">
        <title>Genome sequence of the Trichosporon asahii environmental strain CBS 8904.</title>
        <authorList>
            <person name="Yang R.Y."/>
            <person name="Li H.T."/>
            <person name="Zhu H."/>
            <person name="Zhou G.P."/>
            <person name="Wang M."/>
            <person name="Wang L."/>
        </authorList>
    </citation>
    <scope>NUCLEOTIDE SEQUENCE [LARGE SCALE GENOMIC DNA]</scope>
    <source>
        <strain evidence="1 2">CBS 8904</strain>
    </source>
</reference>
<sequence length="106" mass="11672">MLALRQNLRLAVRPARTLSAARGYVTRREVAEEIKEDKEGWTENTERGSALVTVTTVARGAREGWIEETPQSWAAPFPTTTTTTTSSSSSFIALLLPTFVSPLEYA</sequence>
<keyword evidence="2" id="KW-1185">Reference proteome</keyword>
<name>K1V756_TRIAC</name>
<dbReference type="InParanoid" id="K1V756"/>
<protein>
    <submittedName>
        <fullName evidence="1">Uncharacterized protein</fullName>
    </submittedName>
</protein>
<evidence type="ECO:0000313" key="1">
    <source>
        <dbReference type="EMBL" id="EKC99834.1"/>
    </source>
</evidence>